<protein>
    <submittedName>
        <fullName evidence="8">DMT family transporter</fullName>
    </submittedName>
</protein>
<accession>A0ABW3JIC5</accession>
<reference evidence="9" key="1">
    <citation type="journal article" date="2019" name="Int. J. Syst. Evol. Microbiol.">
        <title>The Global Catalogue of Microorganisms (GCM) 10K type strain sequencing project: providing services to taxonomists for standard genome sequencing and annotation.</title>
        <authorList>
            <consortium name="The Broad Institute Genomics Platform"/>
            <consortium name="The Broad Institute Genome Sequencing Center for Infectious Disease"/>
            <person name="Wu L."/>
            <person name="Ma J."/>
        </authorList>
    </citation>
    <scope>NUCLEOTIDE SEQUENCE [LARGE SCALE GENOMIC DNA]</scope>
    <source>
        <strain evidence="9">CCUG 62414</strain>
    </source>
</reference>
<evidence type="ECO:0000256" key="6">
    <source>
        <dbReference type="SAM" id="Phobius"/>
    </source>
</evidence>
<dbReference type="Pfam" id="PF00892">
    <property type="entry name" value="EamA"/>
    <property type="match status" value="2"/>
</dbReference>
<dbReference type="EMBL" id="JBHTJI010000001">
    <property type="protein sequence ID" value="MFD0990248.1"/>
    <property type="molecule type" value="Genomic_DNA"/>
</dbReference>
<feature type="transmembrane region" description="Helical" evidence="6">
    <location>
        <begin position="262"/>
        <end position="281"/>
    </location>
</feature>
<feature type="domain" description="EamA" evidence="7">
    <location>
        <begin position="166"/>
        <end position="310"/>
    </location>
</feature>
<sequence length="315" mass="35074">MQFVISPLKHHFGLIKNTTKAHLALLGANIIYGANYIIAKGIMPDKINPTAFVFIRLSCCMLLFWGIKFLFVKEKVEKKDLLMLALCGLFGGAANQLLFFHGINLTSPIDASIIQTATPVLVLIFSILILKERVTNNKVIGIAIAGVGAVFLILYGNKTVGTSSFLGNLFVFLNACSYGLYLVLAKTLMKKYHAITVASWVFFFGFMYVFPFGISDFLNTNFEAFTTNTYLTVGYVVLFTTFFAYLFNIYSLNHLSPSVTSSYVYLQPVVSFILVSILAYVFVQSQYAQDINFIKILCCVLVATGVYIISKPQKK</sequence>
<feature type="transmembrane region" description="Helical" evidence="6">
    <location>
        <begin position="109"/>
        <end position="130"/>
    </location>
</feature>
<feature type="transmembrane region" description="Helical" evidence="6">
    <location>
        <begin position="139"/>
        <end position="157"/>
    </location>
</feature>
<dbReference type="InterPro" id="IPR037185">
    <property type="entry name" value="EmrE-like"/>
</dbReference>
<evidence type="ECO:0000256" key="4">
    <source>
        <dbReference type="ARBA" id="ARBA00022989"/>
    </source>
</evidence>
<evidence type="ECO:0000259" key="7">
    <source>
        <dbReference type="Pfam" id="PF00892"/>
    </source>
</evidence>
<feature type="transmembrane region" description="Helical" evidence="6">
    <location>
        <begin position="163"/>
        <end position="185"/>
    </location>
</feature>
<feature type="transmembrane region" description="Helical" evidence="6">
    <location>
        <begin position="51"/>
        <end position="71"/>
    </location>
</feature>
<organism evidence="8 9">
    <name type="scientific">Mariniflexile jejuense</name>
    <dbReference type="NCBI Taxonomy" id="1173582"/>
    <lineage>
        <taxon>Bacteria</taxon>
        <taxon>Pseudomonadati</taxon>
        <taxon>Bacteroidota</taxon>
        <taxon>Flavobacteriia</taxon>
        <taxon>Flavobacteriales</taxon>
        <taxon>Flavobacteriaceae</taxon>
        <taxon>Mariniflexile</taxon>
    </lineage>
</organism>
<keyword evidence="2" id="KW-1003">Cell membrane</keyword>
<feature type="domain" description="EamA" evidence="7">
    <location>
        <begin position="20"/>
        <end position="153"/>
    </location>
</feature>
<dbReference type="RefSeq" id="WP_379925841.1">
    <property type="nucleotide sequence ID" value="NZ_JBHTJI010000001.1"/>
</dbReference>
<feature type="transmembrane region" description="Helical" evidence="6">
    <location>
        <begin position="192"/>
        <end position="210"/>
    </location>
</feature>
<evidence type="ECO:0000256" key="3">
    <source>
        <dbReference type="ARBA" id="ARBA00022692"/>
    </source>
</evidence>
<evidence type="ECO:0000313" key="8">
    <source>
        <dbReference type="EMBL" id="MFD0990248.1"/>
    </source>
</evidence>
<feature type="transmembrane region" description="Helical" evidence="6">
    <location>
        <begin position="230"/>
        <end position="250"/>
    </location>
</feature>
<comment type="caution">
    <text evidence="8">The sequence shown here is derived from an EMBL/GenBank/DDBJ whole genome shotgun (WGS) entry which is preliminary data.</text>
</comment>
<feature type="transmembrane region" description="Helical" evidence="6">
    <location>
        <begin position="293"/>
        <end position="310"/>
    </location>
</feature>
<feature type="transmembrane region" description="Helical" evidence="6">
    <location>
        <begin position="21"/>
        <end position="39"/>
    </location>
</feature>
<keyword evidence="3 6" id="KW-0812">Transmembrane</keyword>
<keyword evidence="4 6" id="KW-1133">Transmembrane helix</keyword>
<gene>
    <name evidence="8" type="ORF">ACFQ1R_09080</name>
</gene>
<keyword evidence="5 6" id="KW-0472">Membrane</keyword>
<keyword evidence="9" id="KW-1185">Reference proteome</keyword>
<evidence type="ECO:0000256" key="5">
    <source>
        <dbReference type="ARBA" id="ARBA00023136"/>
    </source>
</evidence>
<dbReference type="InterPro" id="IPR050638">
    <property type="entry name" value="AA-Vitamin_Transporters"/>
</dbReference>
<dbReference type="PANTHER" id="PTHR32322">
    <property type="entry name" value="INNER MEMBRANE TRANSPORTER"/>
    <property type="match status" value="1"/>
</dbReference>
<evidence type="ECO:0000313" key="9">
    <source>
        <dbReference type="Proteomes" id="UP001597061"/>
    </source>
</evidence>
<dbReference type="PANTHER" id="PTHR32322:SF18">
    <property type="entry name" value="S-ADENOSYLMETHIONINE_S-ADENOSYLHOMOCYSTEINE TRANSPORTER"/>
    <property type="match status" value="1"/>
</dbReference>
<dbReference type="Proteomes" id="UP001597061">
    <property type="component" value="Unassembled WGS sequence"/>
</dbReference>
<feature type="transmembrane region" description="Helical" evidence="6">
    <location>
        <begin position="83"/>
        <end position="103"/>
    </location>
</feature>
<comment type="subcellular location">
    <subcellularLocation>
        <location evidence="1">Cell membrane</location>
        <topology evidence="1">Multi-pass membrane protein</topology>
    </subcellularLocation>
</comment>
<proteinExistence type="predicted"/>
<evidence type="ECO:0000256" key="2">
    <source>
        <dbReference type="ARBA" id="ARBA00022475"/>
    </source>
</evidence>
<evidence type="ECO:0000256" key="1">
    <source>
        <dbReference type="ARBA" id="ARBA00004651"/>
    </source>
</evidence>
<name>A0ABW3JIC5_9FLAO</name>
<dbReference type="InterPro" id="IPR000620">
    <property type="entry name" value="EamA_dom"/>
</dbReference>
<dbReference type="SUPFAM" id="SSF103481">
    <property type="entry name" value="Multidrug resistance efflux transporter EmrE"/>
    <property type="match status" value="2"/>
</dbReference>